<comment type="caution">
    <text evidence="2">The sequence shown here is derived from an EMBL/GenBank/DDBJ whole genome shotgun (WGS) entry which is preliminary data.</text>
</comment>
<evidence type="ECO:0000313" key="3">
    <source>
        <dbReference type="Proteomes" id="UP000270299"/>
    </source>
</evidence>
<name>A0A3L6ZU21_9MICO</name>
<dbReference type="SMART" id="SM00855">
    <property type="entry name" value="PGAM"/>
    <property type="match status" value="1"/>
</dbReference>
<evidence type="ECO:0000313" key="2">
    <source>
        <dbReference type="EMBL" id="RLP71350.1"/>
    </source>
</evidence>
<dbReference type="InterPro" id="IPR013078">
    <property type="entry name" value="His_Pase_superF_clade-1"/>
</dbReference>
<dbReference type="InterPro" id="IPR050275">
    <property type="entry name" value="PGM_Phosphatase"/>
</dbReference>
<sequence length="207" mass="22498">MTTLFLARHGETFWHAEHRYAGKADVGLTDEGLRQAEALALWSADARLDAVYSSTLERAVMTAEPSARAIGEIVETDPDLSEVGFGVGEGRTLDELRPEHSAAVDAFIARPAEEVLPGGERGLDGITRYLRAFDRIEAAFPNGRVLVSCHGTALRLVLCHLLGTDPNRYRELMPAVQNCSVTALEYTAGSARLYAFNVPADGAAHRY</sequence>
<dbReference type="CDD" id="cd07067">
    <property type="entry name" value="HP_PGM_like"/>
    <property type="match status" value="1"/>
</dbReference>
<dbReference type="SUPFAM" id="SSF53254">
    <property type="entry name" value="Phosphoglycerate mutase-like"/>
    <property type="match status" value="1"/>
</dbReference>
<reference evidence="2 3" key="1">
    <citation type="submission" date="2018-10" db="EMBL/GenBank/DDBJ databases">
        <authorList>
            <person name="Li J."/>
        </authorList>
    </citation>
    <scope>NUCLEOTIDE SEQUENCE [LARGE SCALE GENOMIC DNA]</scope>
    <source>
        <strain evidence="2 3">CCTCC AB209002</strain>
    </source>
</reference>
<gene>
    <name evidence="2" type="ORF">D9V29_08330</name>
</gene>
<dbReference type="InterPro" id="IPR029033">
    <property type="entry name" value="His_PPase_superfam"/>
</dbReference>
<dbReference type="PANTHER" id="PTHR48100">
    <property type="entry name" value="BROAD-SPECIFICITY PHOSPHATASE YOR283W-RELATED"/>
    <property type="match status" value="1"/>
</dbReference>
<organism evidence="2 3">
    <name type="scientific">Mycetocola manganoxydans</name>
    <dbReference type="NCBI Taxonomy" id="699879"/>
    <lineage>
        <taxon>Bacteria</taxon>
        <taxon>Bacillati</taxon>
        <taxon>Actinomycetota</taxon>
        <taxon>Actinomycetes</taxon>
        <taxon>Micrococcales</taxon>
        <taxon>Microbacteriaceae</taxon>
        <taxon>Mycetocola</taxon>
    </lineage>
</organism>
<dbReference type="RefSeq" id="WP_121672866.1">
    <property type="nucleotide sequence ID" value="NZ_BMXM01000004.1"/>
</dbReference>
<feature type="binding site" evidence="1">
    <location>
        <position position="58"/>
    </location>
    <ligand>
        <name>substrate</name>
    </ligand>
</feature>
<dbReference type="AlphaFoldDB" id="A0A3L6ZU21"/>
<protein>
    <submittedName>
        <fullName evidence="2">Histidine phosphatase family protein</fullName>
    </submittedName>
</protein>
<accession>A0A3L6ZU21</accession>
<dbReference type="OrthoDB" id="4697614at2"/>
<proteinExistence type="predicted"/>
<dbReference type="EMBL" id="RCUV01000008">
    <property type="protein sequence ID" value="RLP71350.1"/>
    <property type="molecule type" value="Genomic_DNA"/>
</dbReference>
<dbReference type="Proteomes" id="UP000270299">
    <property type="component" value="Unassembled WGS sequence"/>
</dbReference>
<dbReference type="Gene3D" id="3.40.50.1240">
    <property type="entry name" value="Phosphoglycerate mutase-like"/>
    <property type="match status" value="1"/>
</dbReference>
<evidence type="ECO:0000256" key="1">
    <source>
        <dbReference type="PIRSR" id="PIRSR613078-2"/>
    </source>
</evidence>
<dbReference type="Pfam" id="PF00300">
    <property type="entry name" value="His_Phos_1"/>
    <property type="match status" value="1"/>
</dbReference>
<dbReference type="GO" id="GO:0016791">
    <property type="term" value="F:phosphatase activity"/>
    <property type="evidence" value="ECO:0007669"/>
    <property type="project" value="TreeGrafter"/>
</dbReference>
<dbReference type="GO" id="GO:0005737">
    <property type="term" value="C:cytoplasm"/>
    <property type="evidence" value="ECO:0007669"/>
    <property type="project" value="TreeGrafter"/>
</dbReference>
<dbReference type="PANTHER" id="PTHR48100:SF1">
    <property type="entry name" value="HISTIDINE PHOSPHATASE FAMILY PROTEIN-RELATED"/>
    <property type="match status" value="1"/>
</dbReference>
<keyword evidence="3" id="KW-1185">Reference proteome</keyword>